<dbReference type="Gene3D" id="1.20.1250.20">
    <property type="entry name" value="MFS general substrate transporter like domains"/>
    <property type="match status" value="1"/>
</dbReference>
<dbReference type="STRING" id="1616788.AR543_05600"/>
<feature type="transmembrane region" description="Helical" evidence="6">
    <location>
        <begin position="361"/>
        <end position="380"/>
    </location>
</feature>
<feature type="transmembrane region" description="Helical" evidence="6">
    <location>
        <begin position="105"/>
        <end position="127"/>
    </location>
</feature>
<dbReference type="PANTHER" id="PTHR23531:SF1">
    <property type="entry name" value="QUINOLENE RESISTANCE PROTEIN NORA"/>
    <property type="match status" value="1"/>
</dbReference>
<organism evidence="8 9">
    <name type="scientific">Paenibacillus bovis</name>
    <dbReference type="NCBI Taxonomy" id="1616788"/>
    <lineage>
        <taxon>Bacteria</taxon>
        <taxon>Bacillati</taxon>
        <taxon>Bacillota</taxon>
        <taxon>Bacilli</taxon>
        <taxon>Bacillales</taxon>
        <taxon>Paenibacillaceae</taxon>
        <taxon>Paenibacillus</taxon>
    </lineage>
</organism>
<evidence type="ECO:0000256" key="2">
    <source>
        <dbReference type="ARBA" id="ARBA00022448"/>
    </source>
</evidence>
<dbReference type="PROSITE" id="PS50850">
    <property type="entry name" value="MFS"/>
    <property type="match status" value="1"/>
</dbReference>
<evidence type="ECO:0000256" key="5">
    <source>
        <dbReference type="ARBA" id="ARBA00023136"/>
    </source>
</evidence>
<protein>
    <submittedName>
        <fullName evidence="8">Multidrug MFS transporter</fullName>
    </submittedName>
</protein>
<feature type="transmembrane region" description="Helical" evidence="6">
    <location>
        <begin position="12"/>
        <end position="37"/>
    </location>
</feature>
<feature type="transmembrane region" description="Helical" evidence="6">
    <location>
        <begin position="49"/>
        <end position="67"/>
    </location>
</feature>
<dbReference type="GO" id="GO:0005886">
    <property type="term" value="C:plasma membrane"/>
    <property type="evidence" value="ECO:0007669"/>
    <property type="project" value="UniProtKB-SubCell"/>
</dbReference>
<proteinExistence type="predicted"/>
<keyword evidence="2" id="KW-0813">Transport</keyword>
<dbReference type="InterPro" id="IPR020846">
    <property type="entry name" value="MFS_dom"/>
</dbReference>
<dbReference type="SUPFAM" id="SSF103473">
    <property type="entry name" value="MFS general substrate transporter"/>
    <property type="match status" value="1"/>
</dbReference>
<name>A0A172ZDE5_9BACL</name>
<dbReference type="CDD" id="cd17489">
    <property type="entry name" value="MFS_YfcJ_like"/>
    <property type="match status" value="1"/>
</dbReference>
<dbReference type="KEGG" id="pbv:AR543_05600"/>
<dbReference type="Pfam" id="PF07690">
    <property type="entry name" value="MFS_1"/>
    <property type="match status" value="1"/>
</dbReference>
<evidence type="ECO:0000256" key="3">
    <source>
        <dbReference type="ARBA" id="ARBA00022692"/>
    </source>
</evidence>
<reference evidence="9" key="1">
    <citation type="submission" date="2015-10" db="EMBL/GenBank/DDBJ databases">
        <title>Genome of Paenibacillus bovis sp. nov.</title>
        <authorList>
            <person name="Wu Z."/>
            <person name="Gao C."/>
            <person name="Liu Z."/>
            <person name="Zheng H."/>
        </authorList>
    </citation>
    <scope>NUCLEOTIDE SEQUENCE [LARGE SCALE GENOMIC DNA]</scope>
    <source>
        <strain evidence="9">BD3526</strain>
    </source>
</reference>
<dbReference type="InterPro" id="IPR011701">
    <property type="entry name" value="MFS"/>
</dbReference>
<evidence type="ECO:0000256" key="1">
    <source>
        <dbReference type="ARBA" id="ARBA00004651"/>
    </source>
</evidence>
<reference evidence="8 9" key="2">
    <citation type="journal article" date="2016" name="Int. J. Syst. Evol. Microbiol.">
        <title>Paenibacillus bovis sp. nov., isolated from raw yak (Bos grunniens) milk.</title>
        <authorList>
            <person name="Gao C."/>
            <person name="Han J."/>
            <person name="Liu Z."/>
            <person name="Xu X."/>
            <person name="Hang F."/>
            <person name="Wu Z."/>
        </authorList>
    </citation>
    <scope>NUCLEOTIDE SEQUENCE [LARGE SCALE GENOMIC DNA]</scope>
    <source>
        <strain evidence="8 9">BD3526</strain>
    </source>
</reference>
<feature type="transmembrane region" description="Helical" evidence="6">
    <location>
        <begin position="76"/>
        <end position="93"/>
    </location>
</feature>
<evidence type="ECO:0000313" key="8">
    <source>
        <dbReference type="EMBL" id="ANF95533.1"/>
    </source>
</evidence>
<feature type="transmembrane region" description="Helical" evidence="6">
    <location>
        <begin position="269"/>
        <end position="289"/>
    </location>
</feature>
<evidence type="ECO:0000256" key="6">
    <source>
        <dbReference type="SAM" id="Phobius"/>
    </source>
</evidence>
<accession>A0A172ZDE5</accession>
<sequence>MNLAKSQLWTRNFISFSAVNFTMTLVFFLLNATITLYAIHEYHASTGEAGVIAGIFIIGSLLGRLLVGRLLQTKKLLVIWLILFIFTTLLYFLHFNTGFLMISRFLNGITVGVVTTIVSTGAVLGLPAARKGEGISYFAISTALATGIGPFIGLRISQNANFDLLFLFSFLLGIINLILALFLRFPASGTAGLNKKTGWRISDFIEPQAVPISILILIMTFSFSGIVSYLNVYASEIGLLDTASFFFMVYTLFVLISRPFTGRIMDKRGANIIVYPALLLFSAGMFLLSSATTSMFLLTAGALVALGFGNISSISQSIAIRLSQPHRIGLATATFFIFYDLGNGFGPFITGLLIPVTGYKGLYAILGWLVLVSTLLYYRLYGQNERSRPKTVDTGKR</sequence>
<gene>
    <name evidence="8" type="ORF">AR543_05600</name>
</gene>
<keyword evidence="4 6" id="KW-1133">Transmembrane helix</keyword>
<feature type="transmembrane region" description="Helical" evidence="6">
    <location>
        <begin position="237"/>
        <end position="257"/>
    </location>
</feature>
<keyword evidence="5 6" id="KW-0472">Membrane</keyword>
<feature type="transmembrane region" description="Helical" evidence="6">
    <location>
        <begin position="208"/>
        <end position="231"/>
    </location>
</feature>
<evidence type="ECO:0000259" key="7">
    <source>
        <dbReference type="PROSITE" id="PS50850"/>
    </source>
</evidence>
<dbReference type="InterPro" id="IPR036259">
    <property type="entry name" value="MFS_trans_sf"/>
</dbReference>
<feature type="transmembrane region" description="Helical" evidence="6">
    <location>
        <begin position="295"/>
        <end position="316"/>
    </location>
</feature>
<feature type="domain" description="Major facilitator superfamily (MFS) profile" evidence="7">
    <location>
        <begin position="12"/>
        <end position="385"/>
    </location>
</feature>
<feature type="transmembrane region" description="Helical" evidence="6">
    <location>
        <begin position="164"/>
        <end position="187"/>
    </location>
</feature>
<dbReference type="AlphaFoldDB" id="A0A172ZDE5"/>
<keyword evidence="9" id="KW-1185">Reference proteome</keyword>
<dbReference type="OrthoDB" id="9814001at2"/>
<dbReference type="PANTHER" id="PTHR23531">
    <property type="entry name" value="QUINOLENE RESISTANCE PROTEIN NORA"/>
    <property type="match status" value="1"/>
</dbReference>
<dbReference type="InterPro" id="IPR052714">
    <property type="entry name" value="MFS_Exporter"/>
</dbReference>
<keyword evidence="3 6" id="KW-0812">Transmembrane</keyword>
<feature type="transmembrane region" description="Helical" evidence="6">
    <location>
        <begin position="328"/>
        <end position="349"/>
    </location>
</feature>
<dbReference type="EMBL" id="CP013023">
    <property type="protein sequence ID" value="ANF95533.1"/>
    <property type="molecule type" value="Genomic_DNA"/>
</dbReference>
<dbReference type="GO" id="GO:0022857">
    <property type="term" value="F:transmembrane transporter activity"/>
    <property type="evidence" value="ECO:0007669"/>
    <property type="project" value="InterPro"/>
</dbReference>
<evidence type="ECO:0000313" key="9">
    <source>
        <dbReference type="Proteomes" id="UP000078148"/>
    </source>
</evidence>
<comment type="subcellular location">
    <subcellularLocation>
        <location evidence="1">Cell membrane</location>
        <topology evidence="1">Multi-pass membrane protein</topology>
    </subcellularLocation>
</comment>
<evidence type="ECO:0000256" key="4">
    <source>
        <dbReference type="ARBA" id="ARBA00022989"/>
    </source>
</evidence>
<feature type="transmembrane region" description="Helical" evidence="6">
    <location>
        <begin position="134"/>
        <end position="152"/>
    </location>
</feature>
<dbReference type="Proteomes" id="UP000078148">
    <property type="component" value="Chromosome"/>
</dbReference>